<dbReference type="EMBL" id="WSZM01000612">
    <property type="protein sequence ID" value="KAF4030900.1"/>
    <property type="molecule type" value="Genomic_DNA"/>
</dbReference>
<dbReference type="Proteomes" id="UP000602510">
    <property type="component" value="Unassembled WGS sequence"/>
</dbReference>
<accession>A0A833SSQ0</accession>
<protein>
    <submittedName>
        <fullName evidence="2">Uncharacterized protein</fullName>
    </submittedName>
</protein>
<feature type="compositionally biased region" description="Polar residues" evidence="1">
    <location>
        <begin position="41"/>
        <end position="63"/>
    </location>
</feature>
<feature type="compositionally biased region" description="Low complexity" evidence="1">
    <location>
        <begin position="75"/>
        <end position="93"/>
    </location>
</feature>
<evidence type="ECO:0000256" key="1">
    <source>
        <dbReference type="SAM" id="MobiDB-lite"/>
    </source>
</evidence>
<comment type="caution">
    <text evidence="2">The sequence shown here is derived from an EMBL/GenBank/DDBJ whole genome shotgun (WGS) entry which is preliminary data.</text>
</comment>
<organism evidence="2 3">
    <name type="scientific">Phytophthora infestans</name>
    <name type="common">Potato late blight agent</name>
    <name type="synonym">Botrytis infestans</name>
    <dbReference type="NCBI Taxonomy" id="4787"/>
    <lineage>
        <taxon>Eukaryota</taxon>
        <taxon>Sar</taxon>
        <taxon>Stramenopiles</taxon>
        <taxon>Oomycota</taxon>
        <taxon>Peronosporomycetes</taxon>
        <taxon>Peronosporales</taxon>
        <taxon>Peronosporaceae</taxon>
        <taxon>Phytophthora</taxon>
    </lineage>
</organism>
<keyword evidence="3" id="KW-1185">Reference proteome</keyword>
<dbReference type="AlphaFoldDB" id="A0A833SSQ0"/>
<reference evidence="2" key="1">
    <citation type="submission" date="2020-04" db="EMBL/GenBank/DDBJ databases">
        <title>Hybrid Assembly of Korean Phytophthora infestans isolates.</title>
        <authorList>
            <person name="Prokchorchik M."/>
            <person name="Lee Y."/>
            <person name="Seo J."/>
            <person name="Cho J.-H."/>
            <person name="Park Y.-E."/>
            <person name="Jang D.-C."/>
            <person name="Im J.-S."/>
            <person name="Choi J.-G."/>
            <person name="Park H.-J."/>
            <person name="Lee G.-B."/>
            <person name="Lee Y.-G."/>
            <person name="Hong S.-Y."/>
            <person name="Cho K."/>
            <person name="Sohn K.H."/>
        </authorList>
    </citation>
    <scope>NUCLEOTIDE SEQUENCE</scope>
    <source>
        <strain evidence="2">KR_1_A1</strain>
    </source>
</reference>
<evidence type="ECO:0000313" key="2">
    <source>
        <dbReference type="EMBL" id="KAF4030900.1"/>
    </source>
</evidence>
<feature type="region of interest" description="Disordered" evidence="1">
    <location>
        <begin position="1"/>
        <end position="93"/>
    </location>
</feature>
<feature type="compositionally biased region" description="Low complexity" evidence="1">
    <location>
        <begin position="1"/>
        <end position="14"/>
    </location>
</feature>
<proteinExistence type="predicted"/>
<evidence type="ECO:0000313" key="3">
    <source>
        <dbReference type="Proteomes" id="UP000602510"/>
    </source>
</evidence>
<sequence>MSLTPSTTTTGSTTQANQAIATRNWSQSPGNSTEAPCASGESYTGTNDWTGTGQRSDSRTFQGGESVETPCSGDQSSTTSSTTGQQQQQKQQQ</sequence>
<name>A0A833SSQ0_PHYIN</name>
<feature type="compositionally biased region" description="Polar residues" evidence="1">
    <location>
        <begin position="15"/>
        <end position="34"/>
    </location>
</feature>
<gene>
    <name evidence="2" type="ORF">GN244_ATG17285</name>
</gene>